<feature type="domain" description="SAM" evidence="1">
    <location>
        <begin position="21"/>
        <end position="87"/>
    </location>
</feature>
<dbReference type="GeneID" id="54466122"/>
<evidence type="ECO:0000313" key="3">
    <source>
        <dbReference type="Proteomes" id="UP000504636"/>
    </source>
</evidence>
<keyword evidence="3" id="KW-1185">Reference proteome</keyword>
<reference evidence="4" key="3">
    <citation type="submission" date="2025-04" db="UniProtKB">
        <authorList>
            <consortium name="RefSeq"/>
        </authorList>
    </citation>
    <scope>IDENTIFICATION</scope>
    <source>
        <strain evidence="4">CBS 304.34</strain>
    </source>
</reference>
<evidence type="ECO:0000259" key="1">
    <source>
        <dbReference type="SMART" id="SM00454"/>
    </source>
</evidence>
<dbReference type="AlphaFoldDB" id="A0A6A6YYU6"/>
<dbReference type="SUPFAM" id="SSF47769">
    <property type="entry name" value="SAM/Pointed domain"/>
    <property type="match status" value="2"/>
</dbReference>
<dbReference type="SMART" id="SM00454">
    <property type="entry name" value="SAM"/>
    <property type="match status" value="2"/>
</dbReference>
<evidence type="ECO:0000313" key="4">
    <source>
        <dbReference type="RefSeq" id="XP_033580577.1"/>
    </source>
</evidence>
<dbReference type="InterPro" id="IPR001660">
    <property type="entry name" value="SAM"/>
</dbReference>
<name>A0A6A6YYU6_9PEZI</name>
<proteinExistence type="predicted"/>
<organism evidence="2">
    <name type="scientific">Mytilinidion resinicola</name>
    <dbReference type="NCBI Taxonomy" id="574789"/>
    <lineage>
        <taxon>Eukaryota</taxon>
        <taxon>Fungi</taxon>
        <taxon>Dikarya</taxon>
        <taxon>Ascomycota</taxon>
        <taxon>Pezizomycotina</taxon>
        <taxon>Dothideomycetes</taxon>
        <taxon>Pleosporomycetidae</taxon>
        <taxon>Mytilinidiales</taxon>
        <taxon>Mytilinidiaceae</taxon>
        <taxon>Mytilinidion</taxon>
    </lineage>
</organism>
<reference evidence="4" key="2">
    <citation type="submission" date="2020-04" db="EMBL/GenBank/DDBJ databases">
        <authorList>
            <consortium name="NCBI Genome Project"/>
        </authorList>
    </citation>
    <scope>NUCLEOTIDE SEQUENCE</scope>
    <source>
        <strain evidence="4">CBS 304.34</strain>
    </source>
</reference>
<dbReference type="Proteomes" id="UP000504636">
    <property type="component" value="Unplaced"/>
</dbReference>
<dbReference type="InterPro" id="IPR013761">
    <property type="entry name" value="SAM/pointed_sf"/>
</dbReference>
<sequence>MAISSSWSLTGEAALVSPEPNVTNSHSDFYSTLWALGLSEYLNVLRDNSFWDRETLLEITDDDMKELGFKLGHQRIMQREIAAAGSEERKSRVKPENMELEYMSRILEDLFLYKYKAALENNGFNKWSTILEITEDDLKRLGFKIGHRRLLQREIAIVRGRSDPHFMVSEKVSSGNSNALSNFRQFAYATFTQQGRVVPERMDCHLYYLDQFKDDNYAEFLRRHELSAREDTYQLFWMLEASTVQRIRD</sequence>
<dbReference type="OrthoDB" id="1919336at2759"/>
<protein>
    <recommendedName>
        <fullName evidence="1">SAM domain-containing protein</fullName>
    </recommendedName>
</protein>
<dbReference type="CDD" id="cd09487">
    <property type="entry name" value="SAM_superfamily"/>
    <property type="match status" value="2"/>
</dbReference>
<dbReference type="RefSeq" id="XP_033580577.1">
    <property type="nucleotide sequence ID" value="XM_033725229.1"/>
</dbReference>
<feature type="domain" description="SAM" evidence="1">
    <location>
        <begin position="95"/>
        <end position="161"/>
    </location>
</feature>
<accession>A0A6A6YYU6</accession>
<dbReference type="Gene3D" id="1.10.150.50">
    <property type="entry name" value="Transcription Factor, Ets-1"/>
    <property type="match status" value="2"/>
</dbReference>
<dbReference type="EMBL" id="MU003696">
    <property type="protein sequence ID" value="KAF2813613.1"/>
    <property type="molecule type" value="Genomic_DNA"/>
</dbReference>
<evidence type="ECO:0000313" key="2">
    <source>
        <dbReference type="EMBL" id="KAF2813613.1"/>
    </source>
</evidence>
<gene>
    <name evidence="2 4" type="ORF">BDZ99DRAFT_517859</name>
</gene>
<dbReference type="Pfam" id="PF00536">
    <property type="entry name" value="SAM_1"/>
    <property type="match status" value="2"/>
</dbReference>
<reference evidence="2 4" key="1">
    <citation type="journal article" date="2020" name="Stud. Mycol.">
        <title>101 Dothideomycetes genomes: a test case for predicting lifestyles and emergence of pathogens.</title>
        <authorList>
            <person name="Haridas S."/>
            <person name="Albert R."/>
            <person name="Binder M."/>
            <person name="Bloem J."/>
            <person name="Labutti K."/>
            <person name="Salamov A."/>
            <person name="Andreopoulos B."/>
            <person name="Baker S."/>
            <person name="Barry K."/>
            <person name="Bills G."/>
            <person name="Bluhm B."/>
            <person name="Cannon C."/>
            <person name="Castanera R."/>
            <person name="Culley D."/>
            <person name="Daum C."/>
            <person name="Ezra D."/>
            <person name="Gonzalez J."/>
            <person name="Henrissat B."/>
            <person name="Kuo A."/>
            <person name="Liang C."/>
            <person name="Lipzen A."/>
            <person name="Lutzoni F."/>
            <person name="Magnuson J."/>
            <person name="Mondo S."/>
            <person name="Nolan M."/>
            <person name="Ohm R."/>
            <person name="Pangilinan J."/>
            <person name="Park H.-J."/>
            <person name="Ramirez L."/>
            <person name="Alfaro M."/>
            <person name="Sun H."/>
            <person name="Tritt A."/>
            <person name="Yoshinaga Y."/>
            <person name="Zwiers L.-H."/>
            <person name="Turgeon B."/>
            <person name="Goodwin S."/>
            <person name="Spatafora J."/>
            <person name="Crous P."/>
            <person name="Grigoriev I."/>
        </authorList>
    </citation>
    <scope>NUCLEOTIDE SEQUENCE</scope>
    <source>
        <strain evidence="2 4">CBS 304.34</strain>
    </source>
</reference>